<comment type="similarity">
    <text evidence="1">Belongs to the anhydro-N-acetylmuramic acid kinase family.</text>
</comment>
<dbReference type="HAMAP" id="MF_01270">
    <property type="entry name" value="AnhMurNAc_kinase"/>
    <property type="match status" value="1"/>
</dbReference>
<evidence type="ECO:0000313" key="3">
    <source>
        <dbReference type="Proteomes" id="UP000317691"/>
    </source>
</evidence>
<gene>
    <name evidence="1" type="primary">anmK</name>
    <name evidence="2" type="ORF">E6K79_00935</name>
</gene>
<comment type="function">
    <text evidence="1">Catalyzes the specific phosphorylation of 1,6-anhydro-N-acetylmuramic acid (anhMurNAc) with the simultaneous cleavage of the 1,6-anhydro ring, generating MurNAc-6-P. Is required for the utilization of anhMurNAc either imported from the medium or derived from its own cell wall murein, and thus plays a role in cell wall recycling.</text>
</comment>
<dbReference type="GO" id="GO:0016301">
    <property type="term" value="F:kinase activity"/>
    <property type="evidence" value="ECO:0007669"/>
    <property type="project" value="UniProtKB-KW"/>
</dbReference>
<dbReference type="PANTHER" id="PTHR30605">
    <property type="entry name" value="ANHYDRO-N-ACETYLMURAMIC ACID KINASE"/>
    <property type="match status" value="1"/>
</dbReference>
<reference evidence="2 3" key="1">
    <citation type="journal article" date="2019" name="Nat. Microbiol.">
        <title>Mediterranean grassland soil C-N compound turnover is dependent on rainfall and depth, and is mediated by genomically divergent microorganisms.</title>
        <authorList>
            <person name="Diamond S."/>
            <person name="Andeer P.F."/>
            <person name="Li Z."/>
            <person name="Crits-Christoph A."/>
            <person name="Burstein D."/>
            <person name="Anantharaman K."/>
            <person name="Lane K.R."/>
            <person name="Thomas B.C."/>
            <person name="Pan C."/>
            <person name="Northen T.R."/>
            <person name="Banfield J.F."/>
        </authorList>
    </citation>
    <scope>NUCLEOTIDE SEQUENCE [LARGE SCALE GENOMIC DNA]</scope>
    <source>
        <strain evidence="2">WS_9</strain>
    </source>
</reference>
<dbReference type="EMBL" id="VBOZ01000005">
    <property type="protein sequence ID" value="TMQ67028.1"/>
    <property type="molecule type" value="Genomic_DNA"/>
</dbReference>
<dbReference type="GO" id="GO:0006040">
    <property type="term" value="P:amino sugar metabolic process"/>
    <property type="evidence" value="ECO:0007669"/>
    <property type="project" value="InterPro"/>
</dbReference>
<dbReference type="EC" id="2.7.1.170" evidence="1"/>
<proteinExistence type="inferred from homology"/>
<dbReference type="GO" id="GO:0009254">
    <property type="term" value="P:peptidoglycan turnover"/>
    <property type="evidence" value="ECO:0007669"/>
    <property type="project" value="UniProtKB-UniRule"/>
</dbReference>
<name>A0A538TTV5_UNCEI</name>
<keyword evidence="1" id="KW-0547">Nucleotide-binding</keyword>
<dbReference type="NCBIfam" id="NF007148">
    <property type="entry name" value="PRK09585.3-2"/>
    <property type="match status" value="1"/>
</dbReference>
<keyword evidence="1" id="KW-0119">Carbohydrate metabolism</keyword>
<dbReference type="GO" id="GO:0016773">
    <property type="term" value="F:phosphotransferase activity, alcohol group as acceptor"/>
    <property type="evidence" value="ECO:0007669"/>
    <property type="project" value="UniProtKB-UniRule"/>
</dbReference>
<comment type="pathway">
    <text evidence="1">Cell wall biogenesis; peptidoglycan recycling.</text>
</comment>
<evidence type="ECO:0000256" key="1">
    <source>
        <dbReference type="HAMAP-Rule" id="MF_01270"/>
    </source>
</evidence>
<sequence>MSRADRVGYAHAVGIMSGTSADGVDAALTRIPRGGLRRPSELLASAFHPYPDSLRRRVLGAQEGTLPMRDLFAVHVEVAEIAVAAALAALAALAARGIAPTVVGFHGQTVFHDPHGERSGKRLSIQIGEPAVIAAALGSPVVSNFRMADILEGGEGAPLVPRFDYHQAASKTRDRVLLNLGGIANLTRIPAGAGLDRVIAFDCGPANMLLDAIVGALGPSGARFDAGGALADGGHASEEVVRDFLSEPFFARRPPKSAGREDFGAGYLSRFLARTEGMALADRLRTAAAITGLAVARGVEMSGKGAPHEVYVSGGGAKNTTLIAEIRARLHGTKVETSEALGVPVEAKEAMAFAFLAFESLSGRPGNVPSATGAKREVVLGSITPPPRPA</sequence>
<dbReference type="GO" id="GO:0005524">
    <property type="term" value="F:ATP binding"/>
    <property type="evidence" value="ECO:0007669"/>
    <property type="project" value="UniProtKB-UniRule"/>
</dbReference>
<feature type="binding site" evidence="1">
    <location>
        <begin position="18"/>
        <end position="25"/>
    </location>
    <ligand>
        <name>ATP</name>
        <dbReference type="ChEBI" id="CHEBI:30616"/>
    </ligand>
</feature>
<dbReference type="Gene3D" id="3.30.420.40">
    <property type="match status" value="2"/>
</dbReference>
<dbReference type="Pfam" id="PF03702">
    <property type="entry name" value="AnmK"/>
    <property type="match status" value="1"/>
</dbReference>
<keyword evidence="1" id="KW-0067">ATP-binding</keyword>
<organism evidence="2 3">
    <name type="scientific">Eiseniibacteriota bacterium</name>
    <dbReference type="NCBI Taxonomy" id="2212470"/>
    <lineage>
        <taxon>Bacteria</taxon>
        <taxon>Candidatus Eiseniibacteriota</taxon>
    </lineage>
</organism>
<comment type="catalytic activity">
    <reaction evidence="1">
        <text>1,6-anhydro-N-acetyl-beta-muramate + ATP + H2O = N-acetyl-D-muramate 6-phosphate + ADP + H(+)</text>
        <dbReference type="Rhea" id="RHEA:24952"/>
        <dbReference type="ChEBI" id="CHEBI:15377"/>
        <dbReference type="ChEBI" id="CHEBI:15378"/>
        <dbReference type="ChEBI" id="CHEBI:30616"/>
        <dbReference type="ChEBI" id="CHEBI:58690"/>
        <dbReference type="ChEBI" id="CHEBI:58722"/>
        <dbReference type="ChEBI" id="CHEBI:456216"/>
        <dbReference type="EC" id="2.7.1.170"/>
    </reaction>
</comment>
<dbReference type="SUPFAM" id="SSF53067">
    <property type="entry name" value="Actin-like ATPase domain"/>
    <property type="match status" value="1"/>
</dbReference>
<dbReference type="PANTHER" id="PTHR30605:SF0">
    <property type="entry name" value="ANHYDRO-N-ACETYLMURAMIC ACID KINASE"/>
    <property type="match status" value="1"/>
</dbReference>
<dbReference type="Proteomes" id="UP000317691">
    <property type="component" value="Unassembled WGS sequence"/>
</dbReference>
<dbReference type="AlphaFoldDB" id="A0A538TTV5"/>
<dbReference type="UniPathway" id="UPA00544"/>
<comment type="pathway">
    <text evidence="1">Amino-sugar metabolism; 1,6-anhydro-N-acetylmuramate degradation.</text>
</comment>
<dbReference type="GO" id="GO:0097175">
    <property type="term" value="P:1,6-anhydro-N-acetyl-beta-muramic acid catabolic process"/>
    <property type="evidence" value="ECO:0007669"/>
    <property type="project" value="UniProtKB-UniRule"/>
</dbReference>
<accession>A0A538TTV5</accession>
<dbReference type="InterPro" id="IPR005338">
    <property type="entry name" value="Anhydro_N_Ac-Mur_kinase"/>
</dbReference>
<comment type="caution">
    <text evidence="2">The sequence shown here is derived from an EMBL/GenBank/DDBJ whole genome shotgun (WGS) entry which is preliminary data.</text>
</comment>
<keyword evidence="1 2" id="KW-0418">Kinase</keyword>
<dbReference type="UniPathway" id="UPA00343"/>
<evidence type="ECO:0000313" key="2">
    <source>
        <dbReference type="EMBL" id="TMQ67028.1"/>
    </source>
</evidence>
<dbReference type="InterPro" id="IPR043129">
    <property type="entry name" value="ATPase_NBD"/>
</dbReference>
<protein>
    <recommendedName>
        <fullName evidence="1">Anhydro-N-acetylmuramic acid kinase</fullName>
        <ecNumber evidence="1">2.7.1.170</ecNumber>
    </recommendedName>
    <alternativeName>
        <fullName evidence="1">AnhMurNAc kinase</fullName>
    </alternativeName>
</protein>
<keyword evidence="1 2" id="KW-0808">Transferase</keyword>